<organism evidence="2 3">
    <name type="scientific">Algisphaera agarilytica</name>
    <dbReference type="NCBI Taxonomy" id="1385975"/>
    <lineage>
        <taxon>Bacteria</taxon>
        <taxon>Pseudomonadati</taxon>
        <taxon>Planctomycetota</taxon>
        <taxon>Phycisphaerae</taxon>
        <taxon>Phycisphaerales</taxon>
        <taxon>Phycisphaeraceae</taxon>
        <taxon>Algisphaera</taxon>
    </lineage>
</organism>
<feature type="transmembrane region" description="Helical" evidence="1">
    <location>
        <begin position="84"/>
        <end position="106"/>
    </location>
</feature>
<evidence type="ECO:0000313" key="2">
    <source>
        <dbReference type="EMBL" id="MBB6431658.1"/>
    </source>
</evidence>
<keyword evidence="1" id="KW-0812">Transmembrane</keyword>
<feature type="transmembrane region" description="Helical" evidence="1">
    <location>
        <begin position="53"/>
        <end position="72"/>
    </location>
</feature>
<evidence type="ECO:0000313" key="3">
    <source>
        <dbReference type="Proteomes" id="UP000541810"/>
    </source>
</evidence>
<gene>
    <name evidence="2" type="ORF">HNQ40_003464</name>
</gene>
<feature type="transmembrane region" description="Helical" evidence="1">
    <location>
        <begin position="6"/>
        <end position="23"/>
    </location>
</feature>
<reference evidence="2 3" key="1">
    <citation type="submission" date="2020-08" db="EMBL/GenBank/DDBJ databases">
        <title>Genomic Encyclopedia of Type Strains, Phase IV (KMG-IV): sequencing the most valuable type-strain genomes for metagenomic binning, comparative biology and taxonomic classification.</title>
        <authorList>
            <person name="Goeker M."/>
        </authorList>
    </citation>
    <scope>NUCLEOTIDE SEQUENCE [LARGE SCALE GENOMIC DNA]</scope>
    <source>
        <strain evidence="2 3">DSM 103725</strain>
    </source>
</reference>
<dbReference type="RefSeq" id="WP_184679110.1">
    <property type="nucleotide sequence ID" value="NZ_JACHGY010000001.1"/>
</dbReference>
<keyword evidence="3" id="KW-1185">Reference proteome</keyword>
<protein>
    <submittedName>
        <fullName evidence="2">Putative membrane protein</fullName>
    </submittedName>
</protein>
<dbReference type="Proteomes" id="UP000541810">
    <property type="component" value="Unassembled WGS sequence"/>
</dbReference>
<name>A0A7X0LN49_9BACT</name>
<dbReference type="EMBL" id="JACHGY010000001">
    <property type="protein sequence ID" value="MBB6431658.1"/>
    <property type="molecule type" value="Genomic_DNA"/>
</dbReference>
<dbReference type="AlphaFoldDB" id="A0A7X0LN49"/>
<comment type="caution">
    <text evidence="2">The sequence shown here is derived from an EMBL/GenBank/DDBJ whole genome shotgun (WGS) entry which is preliminary data.</text>
</comment>
<sequence length="151" mass="16711">MFEAILLTNAAATLYMVGLIWMVQRVHYPLFDGVSEPQFAAYEARHTRAITPIVLPPMMVELVSAVGLVIVKPDAELGLVLPGWMPWVGLGLVLLVWGVTFCCSVPQHVKLARGFDPKACRLLVNTNWLRTAGWTLRGGLVIWMLALVMRG</sequence>
<accession>A0A7X0LN49</accession>
<evidence type="ECO:0000256" key="1">
    <source>
        <dbReference type="SAM" id="Phobius"/>
    </source>
</evidence>
<feature type="transmembrane region" description="Helical" evidence="1">
    <location>
        <begin position="127"/>
        <end position="149"/>
    </location>
</feature>
<keyword evidence="1" id="KW-1133">Transmembrane helix</keyword>
<keyword evidence="1" id="KW-0472">Membrane</keyword>
<proteinExistence type="predicted"/>